<proteinExistence type="predicted"/>
<reference evidence="1 2" key="1">
    <citation type="journal article" date="2021" name="Elife">
        <title>Chloroplast acquisition without the gene transfer in kleptoplastic sea slugs, Plakobranchus ocellatus.</title>
        <authorList>
            <person name="Maeda T."/>
            <person name="Takahashi S."/>
            <person name="Yoshida T."/>
            <person name="Shimamura S."/>
            <person name="Takaki Y."/>
            <person name="Nagai Y."/>
            <person name="Toyoda A."/>
            <person name="Suzuki Y."/>
            <person name="Arimoto A."/>
            <person name="Ishii H."/>
            <person name="Satoh N."/>
            <person name="Nishiyama T."/>
            <person name="Hasebe M."/>
            <person name="Maruyama T."/>
            <person name="Minagawa J."/>
            <person name="Obokata J."/>
            <person name="Shigenobu S."/>
        </authorList>
    </citation>
    <scope>NUCLEOTIDE SEQUENCE [LARGE SCALE GENOMIC DNA]</scope>
</reference>
<protein>
    <submittedName>
        <fullName evidence="1">Uncharacterized protein</fullName>
    </submittedName>
</protein>
<dbReference type="Proteomes" id="UP000735302">
    <property type="component" value="Unassembled WGS sequence"/>
</dbReference>
<keyword evidence="2" id="KW-1185">Reference proteome</keyword>
<sequence>MLFLPLLQKSSNGRRMRLSGRFAPLPRDITPHKVNTLISSPHIWERVSRFATRPCAGCNFISIVIFLSHAFWVSHFVFCVSPHAGPGVLYKPCKTFEPNLSSTLP</sequence>
<accession>A0AAV4A3W6</accession>
<dbReference type="AlphaFoldDB" id="A0AAV4A3W6"/>
<evidence type="ECO:0000313" key="1">
    <source>
        <dbReference type="EMBL" id="GFO01368.1"/>
    </source>
</evidence>
<name>A0AAV4A3W6_9GAST</name>
<comment type="caution">
    <text evidence="1">The sequence shown here is derived from an EMBL/GenBank/DDBJ whole genome shotgun (WGS) entry which is preliminary data.</text>
</comment>
<organism evidence="1 2">
    <name type="scientific">Plakobranchus ocellatus</name>
    <dbReference type="NCBI Taxonomy" id="259542"/>
    <lineage>
        <taxon>Eukaryota</taxon>
        <taxon>Metazoa</taxon>
        <taxon>Spiralia</taxon>
        <taxon>Lophotrochozoa</taxon>
        <taxon>Mollusca</taxon>
        <taxon>Gastropoda</taxon>
        <taxon>Heterobranchia</taxon>
        <taxon>Euthyneura</taxon>
        <taxon>Panpulmonata</taxon>
        <taxon>Sacoglossa</taxon>
        <taxon>Placobranchoidea</taxon>
        <taxon>Plakobranchidae</taxon>
        <taxon>Plakobranchus</taxon>
    </lineage>
</organism>
<gene>
    <name evidence="1" type="ORF">PoB_002787300</name>
</gene>
<dbReference type="EMBL" id="BLXT01003273">
    <property type="protein sequence ID" value="GFO01368.1"/>
    <property type="molecule type" value="Genomic_DNA"/>
</dbReference>
<evidence type="ECO:0000313" key="2">
    <source>
        <dbReference type="Proteomes" id="UP000735302"/>
    </source>
</evidence>